<dbReference type="SUPFAM" id="SSF54211">
    <property type="entry name" value="Ribosomal protein S5 domain 2-like"/>
    <property type="match status" value="1"/>
</dbReference>
<dbReference type="PRINTS" id="PR00959">
    <property type="entry name" value="MEVGALKINASE"/>
</dbReference>
<dbReference type="UniPathway" id="UPA00057">
    <property type="reaction ID" value="UER00098"/>
</dbReference>
<dbReference type="GO" id="GO:0005524">
    <property type="term" value="F:ATP binding"/>
    <property type="evidence" value="ECO:0007669"/>
    <property type="project" value="UniProtKB-KW"/>
</dbReference>
<comment type="function">
    <text evidence="17">Mevalonate kinase; part of the second module of ergosterol biosynthesis pathway that includes the middle steps of the pathway. The second module is carried out in the vacuole and involves the formation of farnesyl diphosphate, which is also an important intermediate in the biosynthesis of ubiquinone, dolichol, heme and prenylated proteins.</text>
</comment>
<evidence type="ECO:0000256" key="12">
    <source>
        <dbReference type="ARBA" id="ARBA00023098"/>
    </source>
</evidence>
<keyword evidence="11 17" id="KW-0756">Sterol biosynthesis</keyword>
<evidence type="ECO:0000256" key="13">
    <source>
        <dbReference type="ARBA" id="ARBA00023166"/>
    </source>
</evidence>
<dbReference type="GO" id="GO:0019287">
    <property type="term" value="P:isopentenyl diphosphate biosynthetic process, mevalonate pathway"/>
    <property type="evidence" value="ECO:0007669"/>
    <property type="project" value="UniProtKB-UniPathway"/>
</dbReference>
<dbReference type="Gene3D" id="3.30.230.10">
    <property type="match status" value="1"/>
</dbReference>
<evidence type="ECO:0000256" key="7">
    <source>
        <dbReference type="ARBA" id="ARBA00022741"/>
    </source>
</evidence>
<dbReference type="Pfam" id="PF00288">
    <property type="entry name" value="GHMP_kinases_N"/>
    <property type="match status" value="1"/>
</dbReference>
<evidence type="ECO:0000256" key="10">
    <source>
        <dbReference type="ARBA" id="ARBA00022842"/>
    </source>
</evidence>
<evidence type="ECO:0000256" key="16">
    <source>
        <dbReference type="ARBA" id="ARBA00029438"/>
    </source>
</evidence>
<reference evidence="20" key="1">
    <citation type="submission" date="2020-04" db="EMBL/GenBank/DDBJ databases">
        <title>Genome Assembly and Annotation of Botryosphaeria dothidea sdau 11-99, a Latent Pathogen of Apple Fruit Ring Rot in China.</title>
        <authorList>
            <person name="Yu C."/>
            <person name="Diao Y."/>
            <person name="Lu Q."/>
            <person name="Zhao J."/>
            <person name="Cui S."/>
            <person name="Peng C."/>
            <person name="He B."/>
            <person name="Liu H."/>
        </authorList>
    </citation>
    <scope>NUCLEOTIDE SEQUENCE [LARGE SCALE GENOMIC DNA]</scope>
    <source>
        <strain evidence="20">Sdau11-99</strain>
    </source>
</reference>
<evidence type="ECO:0000256" key="2">
    <source>
        <dbReference type="ARBA" id="ARBA00006495"/>
    </source>
</evidence>
<keyword evidence="13 17" id="KW-1207">Sterol metabolism</keyword>
<keyword evidence="7 17" id="KW-0547">Nucleotide-binding</keyword>
<keyword evidence="8 17" id="KW-0418">Kinase</keyword>
<dbReference type="Gene3D" id="3.30.70.890">
    <property type="entry name" value="GHMP kinase, C-terminal domain"/>
    <property type="match status" value="1"/>
</dbReference>
<keyword evidence="17" id="KW-0752">Steroid biosynthesis</keyword>
<dbReference type="GO" id="GO:0005829">
    <property type="term" value="C:cytosol"/>
    <property type="evidence" value="ECO:0007669"/>
    <property type="project" value="TreeGrafter"/>
</dbReference>
<accession>A0A8H4J744</accession>
<evidence type="ECO:0000313" key="20">
    <source>
        <dbReference type="EMBL" id="KAF4314406.1"/>
    </source>
</evidence>
<evidence type="ECO:0000313" key="21">
    <source>
        <dbReference type="Proteomes" id="UP000572817"/>
    </source>
</evidence>
<dbReference type="OrthoDB" id="1652964at2759"/>
<dbReference type="PANTHER" id="PTHR43290">
    <property type="entry name" value="MEVALONATE KINASE"/>
    <property type="match status" value="1"/>
</dbReference>
<dbReference type="AlphaFoldDB" id="A0A8H4J744"/>
<name>A0A8H4J744_9PEZI</name>
<keyword evidence="10" id="KW-0460">Magnesium</keyword>
<keyword evidence="4 17" id="KW-0963">Cytoplasm</keyword>
<dbReference type="Pfam" id="PF08544">
    <property type="entry name" value="GHMP_kinases_C"/>
    <property type="match status" value="1"/>
</dbReference>
<keyword evidence="5 17" id="KW-0444">Lipid biosynthesis</keyword>
<proteinExistence type="inferred from homology"/>
<evidence type="ECO:0000256" key="5">
    <source>
        <dbReference type="ARBA" id="ARBA00022516"/>
    </source>
</evidence>
<evidence type="ECO:0000256" key="11">
    <source>
        <dbReference type="ARBA" id="ARBA00023011"/>
    </source>
</evidence>
<dbReference type="InterPro" id="IPR006203">
    <property type="entry name" value="GHMP_knse_ATP-bd_CS"/>
</dbReference>
<dbReference type="InterPro" id="IPR014721">
    <property type="entry name" value="Ribsml_uS5_D2-typ_fold_subgr"/>
</dbReference>
<comment type="catalytic activity">
    <reaction evidence="15">
        <text>(R)-mevalonate + ATP = (R)-5-phosphomevalonate + ADP + H(+)</text>
        <dbReference type="Rhea" id="RHEA:17065"/>
        <dbReference type="ChEBI" id="CHEBI:15378"/>
        <dbReference type="ChEBI" id="CHEBI:30616"/>
        <dbReference type="ChEBI" id="CHEBI:36464"/>
        <dbReference type="ChEBI" id="CHEBI:58146"/>
        <dbReference type="ChEBI" id="CHEBI:456216"/>
        <dbReference type="EC" id="2.7.1.36"/>
    </reaction>
    <physiologicalReaction direction="left-to-right" evidence="15">
        <dbReference type="Rhea" id="RHEA:17066"/>
    </physiologicalReaction>
</comment>
<dbReference type="EMBL" id="WWBZ02000001">
    <property type="protein sequence ID" value="KAF4314406.1"/>
    <property type="molecule type" value="Genomic_DNA"/>
</dbReference>
<comment type="caution">
    <text evidence="20">The sequence shown here is derived from an EMBL/GenBank/DDBJ whole genome shotgun (WGS) entry which is preliminary data.</text>
</comment>
<comment type="pathway">
    <text evidence="16 17">Isoprenoid biosynthesis; isopentenyl diphosphate biosynthesis via mevalonate pathway; isopentenyl diphosphate from (R)-mevalonate: step 1/3.</text>
</comment>
<evidence type="ECO:0000259" key="18">
    <source>
        <dbReference type="Pfam" id="PF00288"/>
    </source>
</evidence>
<protein>
    <recommendedName>
        <fullName evidence="3 17">Mevalonate kinase</fullName>
        <shortName evidence="17">MK</shortName>
        <ecNumber evidence="3 17">2.7.1.36</ecNumber>
    </recommendedName>
</protein>
<dbReference type="InterPro" id="IPR006205">
    <property type="entry name" value="Mev_gal_kin"/>
</dbReference>
<keyword evidence="9 17" id="KW-0067">ATP-binding</keyword>
<sequence length="482" mass="51318">MKPSTPAPSFMVSAPGKVIVCGEHAVVYGKAAIAAAISLRSYLLVSFLPKSNRTISLVSPDIDLDHTWNIEDLPWDARFGRNQKNQYLATLDLELVEALQPHINAVSPTLSEHARKIHRSSAFAFLYLLLSLSSPGALDACTYTVRSTIPVGAGLGSSASLSVCFATALLLQSKALRPPAAHPARKTAQQIDLINRWAFVAETCIHGNPSGVDNTVASGGKAVLYQRKDPLKAPTVLPLRRFPELPLLVVDTREARSATERIAAVRGLRAEAPPAVDAVMGAIDAATRSAYRLISARGRFGGEAVRRLGQLVAINHGLLVALGVSHPKLDRVSALVGELDVGWAKLTGAGGGGCAIVLLKPASHSAVGQLCDGEDEGEGEGPLEKMGLGSRKLVELERMLADEGMEMLETTLAGDGAGVLWPAVLCIRSDDEERVVDIDRERFLGTRGKEAIEKLVGVNAAAASSDSKATVADKDGWRFWRR</sequence>
<dbReference type="InterPro" id="IPR020568">
    <property type="entry name" value="Ribosomal_Su5_D2-typ_SF"/>
</dbReference>
<evidence type="ECO:0000256" key="17">
    <source>
        <dbReference type="RuleBase" id="RU363087"/>
    </source>
</evidence>
<dbReference type="SUPFAM" id="SSF55060">
    <property type="entry name" value="GHMP Kinase, C-terminal domain"/>
    <property type="match status" value="1"/>
</dbReference>
<dbReference type="InterPro" id="IPR036554">
    <property type="entry name" value="GHMP_kinase_C_sf"/>
</dbReference>
<evidence type="ECO:0000256" key="4">
    <source>
        <dbReference type="ARBA" id="ARBA00022490"/>
    </source>
</evidence>
<evidence type="ECO:0000256" key="14">
    <source>
        <dbReference type="ARBA" id="ARBA00023221"/>
    </source>
</evidence>
<gene>
    <name evidence="20" type="ORF">GTA08_BOTSDO01192</name>
</gene>
<dbReference type="FunFam" id="3.30.230.10:FF:000027">
    <property type="entry name" value="Mevalonate kinase"/>
    <property type="match status" value="1"/>
</dbReference>
<keyword evidence="21" id="KW-1185">Reference proteome</keyword>
<keyword evidence="6 17" id="KW-0808">Transferase</keyword>
<keyword evidence="12 17" id="KW-0443">Lipid metabolism</keyword>
<feature type="domain" description="GHMP kinase C-terminal" evidence="19">
    <location>
        <begin position="306"/>
        <end position="363"/>
    </location>
</feature>
<evidence type="ECO:0000256" key="3">
    <source>
        <dbReference type="ARBA" id="ARBA00012103"/>
    </source>
</evidence>
<feature type="domain" description="GHMP kinase N-terminal" evidence="18">
    <location>
        <begin position="140"/>
        <end position="218"/>
    </location>
</feature>
<dbReference type="InterPro" id="IPR006204">
    <property type="entry name" value="GHMP_kinase_N_dom"/>
</dbReference>
<comment type="subcellular location">
    <subcellularLocation>
        <location evidence="1 17">Cytoplasm</location>
    </subcellularLocation>
</comment>
<dbReference type="GO" id="GO:0004496">
    <property type="term" value="F:mevalonate kinase activity"/>
    <property type="evidence" value="ECO:0007669"/>
    <property type="project" value="UniProtKB-EC"/>
</dbReference>
<evidence type="ECO:0000256" key="15">
    <source>
        <dbReference type="ARBA" id="ARBA00029310"/>
    </source>
</evidence>
<comment type="similarity">
    <text evidence="2 17">Belongs to the GHMP kinase family. Mevalonate kinase subfamily.</text>
</comment>
<evidence type="ECO:0000259" key="19">
    <source>
        <dbReference type="Pfam" id="PF08544"/>
    </source>
</evidence>
<dbReference type="PANTHER" id="PTHR43290:SF2">
    <property type="entry name" value="MEVALONATE KINASE"/>
    <property type="match status" value="1"/>
</dbReference>
<dbReference type="PROSITE" id="PS00627">
    <property type="entry name" value="GHMP_KINASES_ATP"/>
    <property type="match status" value="1"/>
</dbReference>
<organism evidence="20 21">
    <name type="scientific">Botryosphaeria dothidea</name>
    <dbReference type="NCBI Taxonomy" id="55169"/>
    <lineage>
        <taxon>Eukaryota</taxon>
        <taxon>Fungi</taxon>
        <taxon>Dikarya</taxon>
        <taxon>Ascomycota</taxon>
        <taxon>Pezizomycotina</taxon>
        <taxon>Dothideomycetes</taxon>
        <taxon>Dothideomycetes incertae sedis</taxon>
        <taxon>Botryosphaeriales</taxon>
        <taxon>Botryosphaeriaceae</taxon>
        <taxon>Botryosphaeria</taxon>
    </lineage>
</organism>
<dbReference type="InterPro" id="IPR013750">
    <property type="entry name" value="GHMP_kinase_C_dom"/>
</dbReference>
<dbReference type="Proteomes" id="UP000572817">
    <property type="component" value="Unassembled WGS sequence"/>
</dbReference>
<dbReference type="EC" id="2.7.1.36" evidence="3 17"/>
<dbReference type="NCBIfam" id="TIGR00549">
    <property type="entry name" value="mevalon_kin"/>
    <property type="match status" value="1"/>
</dbReference>
<evidence type="ECO:0000256" key="6">
    <source>
        <dbReference type="ARBA" id="ARBA00022679"/>
    </source>
</evidence>
<evidence type="ECO:0000256" key="9">
    <source>
        <dbReference type="ARBA" id="ARBA00022840"/>
    </source>
</evidence>
<evidence type="ECO:0000256" key="8">
    <source>
        <dbReference type="ARBA" id="ARBA00022777"/>
    </source>
</evidence>
<dbReference type="GO" id="GO:0006696">
    <property type="term" value="P:ergosterol biosynthetic process"/>
    <property type="evidence" value="ECO:0007669"/>
    <property type="project" value="TreeGrafter"/>
</dbReference>
<keyword evidence="14 17" id="KW-0753">Steroid metabolism</keyword>
<evidence type="ECO:0000256" key="1">
    <source>
        <dbReference type="ARBA" id="ARBA00004496"/>
    </source>
</evidence>